<dbReference type="InterPro" id="IPR002931">
    <property type="entry name" value="Transglutaminase-like"/>
</dbReference>
<dbReference type="Pfam" id="PF01841">
    <property type="entry name" value="Transglut_core"/>
    <property type="match status" value="1"/>
</dbReference>
<reference evidence="2" key="1">
    <citation type="submission" date="2024-05" db="EMBL/GenBank/DDBJ databases">
        <authorList>
            <person name="Bunk B."/>
            <person name="Swiderski J."/>
            <person name="Sproer C."/>
            <person name="Thiel V."/>
        </authorList>
    </citation>
    <scope>NUCLEOTIDE SEQUENCE</scope>
    <source>
        <strain evidence="2">DSM 17735</strain>
    </source>
</reference>
<dbReference type="InterPro" id="IPR013589">
    <property type="entry name" value="Bac_transglu_N"/>
</dbReference>
<dbReference type="RefSeq" id="WP_349279212.1">
    <property type="nucleotide sequence ID" value="NZ_CBCSCU010000007.1"/>
</dbReference>
<sequence length="276" mass="30915">MKLKAACFIRITAFSDCPMIAMLRPRSGVTQWMISERYDLEPCVPVEEFIDSYGNLCQRMIVPRGQMRIGVEVTMEVEDHITVAPHAPQTPISELPSNVLHYLLQSRYCPSDKMLHKALSVVGRTPRGYAQVEKIRAWIHHNLAYRYGVSSTTTDALDTLEHGAGVCRDFAHVGIALCRSLQIPARMVVGYMHGLKPMDLHAWFEAFLGGRWYTFDATQDAPRGARIVLAYGHDATDVAFISDYGPRPLQLNEMRVEVTAPDEALPEAVLAVKTSK</sequence>
<evidence type="ECO:0000259" key="1">
    <source>
        <dbReference type="SMART" id="SM00460"/>
    </source>
</evidence>
<dbReference type="SMART" id="SM00460">
    <property type="entry name" value="TGc"/>
    <property type="match status" value="1"/>
</dbReference>
<feature type="domain" description="Transglutaminase-like" evidence="1">
    <location>
        <begin position="159"/>
        <end position="219"/>
    </location>
</feature>
<dbReference type="AlphaFoldDB" id="A0AAU7LR16"/>
<dbReference type="EMBL" id="CP157675">
    <property type="protein sequence ID" value="XBP70107.1"/>
    <property type="molecule type" value="Genomic_DNA"/>
</dbReference>
<dbReference type="Pfam" id="PF08379">
    <property type="entry name" value="Bact_transglu_N"/>
    <property type="match status" value="1"/>
</dbReference>
<name>A0AAU7LR16_9BURK</name>
<accession>A0AAU7LR16</accession>
<dbReference type="PANTHER" id="PTHR33490">
    <property type="entry name" value="BLR5614 PROTEIN-RELATED"/>
    <property type="match status" value="1"/>
</dbReference>
<protein>
    <submittedName>
        <fullName evidence="2">Transglutaminase family protein</fullName>
    </submittedName>
</protein>
<organism evidence="2">
    <name type="scientific">Polaromonas hydrogenivorans</name>
    <dbReference type="NCBI Taxonomy" id="335476"/>
    <lineage>
        <taxon>Bacteria</taxon>
        <taxon>Pseudomonadati</taxon>
        <taxon>Pseudomonadota</taxon>
        <taxon>Betaproteobacteria</taxon>
        <taxon>Burkholderiales</taxon>
        <taxon>Comamonadaceae</taxon>
        <taxon>Polaromonas</taxon>
    </lineage>
</organism>
<dbReference type="Gene3D" id="3.10.620.30">
    <property type="match status" value="1"/>
</dbReference>
<proteinExistence type="predicted"/>
<dbReference type="PANTHER" id="PTHR33490:SF12">
    <property type="entry name" value="BLL5557 PROTEIN"/>
    <property type="match status" value="1"/>
</dbReference>
<evidence type="ECO:0000313" key="2">
    <source>
        <dbReference type="EMBL" id="XBP70107.1"/>
    </source>
</evidence>
<dbReference type="InterPro" id="IPR038765">
    <property type="entry name" value="Papain-like_cys_pep_sf"/>
</dbReference>
<dbReference type="SUPFAM" id="SSF54001">
    <property type="entry name" value="Cysteine proteinases"/>
    <property type="match status" value="1"/>
</dbReference>
<dbReference type="Gene3D" id="2.60.40.2250">
    <property type="match status" value="1"/>
</dbReference>
<gene>
    <name evidence="2" type="ORF">ABLV49_19915</name>
</gene>